<evidence type="ECO:0000259" key="1">
    <source>
        <dbReference type="Pfam" id="PF00149"/>
    </source>
</evidence>
<dbReference type="EMBL" id="JADWYR010000001">
    <property type="protein sequence ID" value="MBG9375242.1"/>
    <property type="molecule type" value="Genomic_DNA"/>
</dbReference>
<organism evidence="2 3">
    <name type="scientific">Panacibacter microcysteis</name>
    <dbReference type="NCBI Taxonomy" id="2793269"/>
    <lineage>
        <taxon>Bacteria</taxon>
        <taxon>Pseudomonadati</taxon>
        <taxon>Bacteroidota</taxon>
        <taxon>Chitinophagia</taxon>
        <taxon>Chitinophagales</taxon>
        <taxon>Chitinophagaceae</taxon>
        <taxon>Panacibacter</taxon>
    </lineage>
</organism>
<dbReference type="SUPFAM" id="SSF56300">
    <property type="entry name" value="Metallo-dependent phosphatases"/>
    <property type="match status" value="1"/>
</dbReference>
<proteinExistence type="predicted"/>
<sequence length="366" mass="42812">MKRVLKHLLTKPVLYIVDRFAAAPKRDNVFASLSKLYEQSLDQPGKKSGSMFSFDPMKQSVIIFSDQHKGARNGSDDFRLAEGNYLGALEHYNNNNFYFVNLGDSEELWENNIFSVMKHNKATFEKEKLFIDRNAYCKIIGNHDLFWKNDPFAQQYIKNIYGRELKIFEGIVLRVQLKTKYVDVFCTHGHQGDAQSDGNAFSKWFVSYIWGPLQAFLEINTNSPSGNNQLKTLHNQMMYDWVYEQPYCLLITGHTHQPVFESLTHLERLYLKLEQARENKDQQTIDRIAAEIPRRRREYNFVNNAFKNMNPSYFNTGCCCYDDGTITGIELDKGFIRLVKWSYRNSIPTRIVAEEKSLYELLPFME</sequence>
<dbReference type="InterPro" id="IPR029052">
    <property type="entry name" value="Metallo-depent_PP-like"/>
</dbReference>
<comment type="caution">
    <text evidence="2">The sequence shown here is derived from an EMBL/GenBank/DDBJ whole genome shotgun (WGS) entry which is preliminary data.</text>
</comment>
<dbReference type="Pfam" id="PF00149">
    <property type="entry name" value="Metallophos"/>
    <property type="match status" value="1"/>
</dbReference>
<accession>A0A931E336</accession>
<name>A0A931E336_9BACT</name>
<dbReference type="Gene3D" id="3.60.21.10">
    <property type="match status" value="1"/>
</dbReference>
<dbReference type="GO" id="GO:0016787">
    <property type="term" value="F:hydrolase activity"/>
    <property type="evidence" value="ECO:0007669"/>
    <property type="project" value="InterPro"/>
</dbReference>
<evidence type="ECO:0000313" key="3">
    <source>
        <dbReference type="Proteomes" id="UP000628448"/>
    </source>
</evidence>
<dbReference type="InterPro" id="IPR004843">
    <property type="entry name" value="Calcineurin-like_PHP"/>
</dbReference>
<evidence type="ECO:0000313" key="2">
    <source>
        <dbReference type="EMBL" id="MBG9375242.1"/>
    </source>
</evidence>
<dbReference type="Proteomes" id="UP000628448">
    <property type="component" value="Unassembled WGS sequence"/>
</dbReference>
<gene>
    <name evidence="2" type="ORF">I5907_03300</name>
</gene>
<keyword evidence="3" id="KW-1185">Reference proteome</keyword>
<protein>
    <submittedName>
        <fullName evidence="2">Metallophosphoesterase</fullName>
    </submittedName>
</protein>
<dbReference type="AlphaFoldDB" id="A0A931E336"/>
<reference evidence="2" key="1">
    <citation type="submission" date="2020-11" db="EMBL/GenBank/DDBJ databases">
        <title>Bacterial whole genome sequence for Panacibacter sp. DH6.</title>
        <authorList>
            <person name="Le V."/>
            <person name="Ko S."/>
            <person name="Ahn C.-Y."/>
            <person name="Oh H.-M."/>
        </authorList>
    </citation>
    <scope>NUCLEOTIDE SEQUENCE</scope>
    <source>
        <strain evidence="2">DH6</strain>
    </source>
</reference>
<feature type="domain" description="Calcineurin-like phosphoesterase" evidence="1">
    <location>
        <begin position="61"/>
        <end position="258"/>
    </location>
</feature>